<dbReference type="Pfam" id="PF23609">
    <property type="entry name" value="Beta-prop_EIPR1"/>
    <property type="match status" value="1"/>
</dbReference>
<dbReference type="InterPro" id="IPR011989">
    <property type="entry name" value="ARM-like"/>
</dbReference>
<dbReference type="InterPro" id="IPR059104">
    <property type="entry name" value="Beta-prop_EIPR1-like"/>
</dbReference>
<dbReference type="GO" id="GO:0006623">
    <property type="term" value="P:protein targeting to vacuole"/>
    <property type="evidence" value="ECO:0007669"/>
    <property type="project" value="TreeGrafter"/>
</dbReference>
<dbReference type="PANTHER" id="PTHR17583:SF0">
    <property type="entry name" value="PHOSPHOINOSITIDE 3-KINASE REGULATORY SUBUNIT 4"/>
    <property type="match status" value="1"/>
</dbReference>
<dbReference type="GO" id="GO:0005524">
    <property type="term" value="F:ATP binding"/>
    <property type="evidence" value="ECO:0007669"/>
    <property type="project" value="InterPro"/>
</dbReference>
<feature type="domain" description="Protein kinase" evidence="11">
    <location>
        <begin position="23"/>
        <end position="271"/>
    </location>
</feature>
<dbReference type="GO" id="GO:0045324">
    <property type="term" value="P:late endosome to vacuole transport"/>
    <property type="evidence" value="ECO:0007669"/>
    <property type="project" value="InterPro"/>
</dbReference>
<keyword evidence="2" id="KW-0723">Serine/threonine-protein kinase</keyword>
<evidence type="ECO:0000256" key="3">
    <source>
        <dbReference type="ARBA" id="ARBA00022574"/>
    </source>
</evidence>
<reference evidence="13" key="2">
    <citation type="submission" date="2009-11" db="EMBL/GenBank/DDBJ databases">
        <title>The Genome Sequence of Allomyces macrogynus strain ATCC 38327.</title>
        <authorList>
            <consortium name="The Broad Institute Genome Sequencing Platform"/>
            <person name="Russ C."/>
            <person name="Cuomo C."/>
            <person name="Shea T."/>
            <person name="Young S.K."/>
            <person name="Zeng Q."/>
            <person name="Koehrsen M."/>
            <person name="Haas B."/>
            <person name="Borodovsky M."/>
            <person name="Guigo R."/>
            <person name="Alvarado L."/>
            <person name="Berlin A."/>
            <person name="Borenstein D."/>
            <person name="Chen Z."/>
            <person name="Engels R."/>
            <person name="Freedman E."/>
            <person name="Gellesch M."/>
            <person name="Goldberg J."/>
            <person name="Griggs A."/>
            <person name="Gujja S."/>
            <person name="Heiman D."/>
            <person name="Hepburn T."/>
            <person name="Howarth C."/>
            <person name="Jen D."/>
            <person name="Larson L."/>
            <person name="Lewis B."/>
            <person name="Mehta T."/>
            <person name="Park D."/>
            <person name="Pearson M."/>
            <person name="Roberts A."/>
            <person name="Saif S."/>
            <person name="Shenoy N."/>
            <person name="Sisk P."/>
            <person name="Stolte C."/>
            <person name="Sykes S."/>
            <person name="Walk T."/>
            <person name="White J."/>
            <person name="Yandava C."/>
            <person name="Burger G."/>
            <person name="Gray M.W."/>
            <person name="Holland P.W.H."/>
            <person name="King N."/>
            <person name="Lang F.B.F."/>
            <person name="Roger A.J."/>
            <person name="Ruiz-Trillo I."/>
            <person name="Lander E."/>
            <person name="Nusbaum C."/>
        </authorList>
    </citation>
    <scope>NUCLEOTIDE SEQUENCE [LARGE SCALE GENOMIC DNA]</scope>
    <source>
        <strain evidence="13">ATCC 38327</strain>
    </source>
</reference>
<dbReference type="EC" id="2.7.11.1" evidence="1"/>
<feature type="compositionally biased region" description="Low complexity" evidence="10">
    <location>
        <begin position="752"/>
        <end position="763"/>
    </location>
</feature>
<dbReference type="InterPro" id="IPR008271">
    <property type="entry name" value="Ser/Thr_kinase_AS"/>
</dbReference>
<dbReference type="InterPro" id="IPR011009">
    <property type="entry name" value="Kinase-like_dom_sf"/>
</dbReference>
<evidence type="ECO:0000256" key="2">
    <source>
        <dbReference type="ARBA" id="ARBA00022527"/>
    </source>
</evidence>
<evidence type="ECO:0000256" key="6">
    <source>
        <dbReference type="ARBA" id="ARBA00022741"/>
    </source>
</evidence>
<keyword evidence="13" id="KW-1185">Reference proteome</keyword>
<dbReference type="InterPro" id="IPR016024">
    <property type="entry name" value="ARM-type_fold"/>
</dbReference>
<sequence>MGNHVSHPTSTSVDALVSEVPGFSLERRLGSARFMKSFRGRMAGQPMVLKVFIKPDADFGIARHIRRGQAESQSLQNLGPGICPYSRVFETDKAVYVCRPYFNSNLYDRISTRPFLDILERKWIAFQLLSALAQIHRLKVVHGDIKTQNVMVTSWNGVYLTDFASHKPPALPIDNPADFVYFFDASSRRTCYLAPERLASQDAASLDLNEAMGVFHGLFAQFLKFVKDEYSPDDDLQSIEDPEIVRDPFKRPTAQQLLDQYRGTVFPDAFYTHMAAFLRGYTYPDTLTNVPALHQCPGDTALSIGDRRILHVQATAPSVPPSMALLVLDHVACLVRALTYPKTVLAAVDLLADLAAHVPDEHCLDRILPALTWILATDRLGCTPRTEAIKACAKLLTTVQAVSADEARLFSDVLFPIFDQLVVDREPMVRATFATCLSDFAEASVRFMRSTQKKLEEEAGHDERAFLSLQNQDVVMAELQTRFLKQLETLILDKDKFVRGAILSDISRLCALFGRQVAHDLILSHTITYLNDKGPNLRTAFFDSIAGVGSVIGEKSLKDANESQAPKMATSESCCISCTRAVHALSGEEERSLFLIGTLGLASENELHLIEYCEDRPDTVAHVEFRHSHEIHAIASCPSRDAKHVIATSYNVVGERSHRMRSTLWRMDSRVIDNLGGNQGAVNLDLEPIVTLDDKFSKFGIAEVQFDPSGNTTKLVGRDRDHLAIFSLTESLTSAMLGATVALPHPEHDPASSGPTGTSSSLSWNPHAPSQIAVAHDQHVSVIDVRAGSVATTFRTHDVQCRSVDWNPNKLHQLATGGDDCAVRYWDPRHAARPVLDDPGLHTHWVTHVQYNRFHDQLVMSASTDHAVHLTSVSSISSLPLGVMSDASETDDDAAACGGSPPPPRAKLDDGLLMTYDQHEDSVYGLAWSAANPWVFCSASYDGRVLVNTVPNAIKYKIIL</sequence>
<dbReference type="Gene3D" id="2.130.10.10">
    <property type="entry name" value="YVTN repeat-like/Quinoprotein amine dehydrogenase"/>
    <property type="match status" value="1"/>
</dbReference>
<keyword evidence="7 12" id="KW-0418">Kinase</keyword>
<dbReference type="eggNOG" id="KOG1007">
    <property type="taxonomic scope" value="Eukaryota"/>
</dbReference>
<dbReference type="Pfam" id="PF22956">
    <property type="entry name" value="VPS15-like_hel"/>
    <property type="match status" value="1"/>
</dbReference>
<dbReference type="Proteomes" id="UP000054350">
    <property type="component" value="Unassembled WGS sequence"/>
</dbReference>
<dbReference type="GO" id="GO:0005770">
    <property type="term" value="C:late endosome"/>
    <property type="evidence" value="ECO:0007669"/>
    <property type="project" value="TreeGrafter"/>
</dbReference>
<dbReference type="InterPro" id="IPR001680">
    <property type="entry name" value="WD40_rpt"/>
</dbReference>
<keyword evidence="6" id="KW-0547">Nucleotide-binding</keyword>
<protein>
    <recommendedName>
        <fullName evidence="1">non-specific serine/threonine protein kinase</fullName>
        <ecNumber evidence="1">2.7.11.1</ecNumber>
    </recommendedName>
</protein>
<dbReference type="Pfam" id="PF00400">
    <property type="entry name" value="WD40"/>
    <property type="match status" value="1"/>
</dbReference>
<feature type="region of interest" description="Disordered" evidence="10">
    <location>
        <begin position="743"/>
        <end position="767"/>
    </location>
</feature>
<gene>
    <name evidence="12" type="ORF">AMAG_20209</name>
</gene>
<keyword evidence="8" id="KW-0067">ATP-binding</keyword>
<dbReference type="VEuPathDB" id="FungiDB:AMAG_20209"/>
<evidence type="ECO:0000256" key="9">
    <source>
        <dbReference type="PROSITE-ProRule" id="PRU00221"/>
    </source>
</evidence>
<keyword evidence="5" id="KW-0677">Repeat</keyword>
<evidence type="ECO:0000313" key="13">
    <source>
        <dbReference type="Proteomes" id="UP000054350"/>
    </source>
</evidence>
<dbReference type="Pfam" id="PF00069">
    <property type="entry name" value="Pkinase"/>
    <property type="match status" value="1"/>
</dbReference>
<dbReference type="AlphaFoldDB" id="A0A0L0T7W9"/>
<proteinExistence type="predicted"/>
<reference evidence="12 13" key="1">
    <citation type="submission" date="2009-11" db="EMBL/GenBank/DDBJ databases">
        <title>Annotation of Allomyces macrogynus ATCC 38327.</title>
        <authorList>
            <consortium name="The Broad Institute Genome Sequencing Platform"/>
            <person name="Russ C."/>
            <person name="Cuomo C."/>
            <person name="Burger G."/>
            <person name="Gray M.W."/>
            <person name="Holland P.W.H."/>
            <person name="King N."/>
            <person name="Lang F.B.F."/>
            <person name="Roger A.J."/>
            <person name="Ruiz-Trillo I."/>
            <person name="Young S.K."/>
            <person name="Zeng Q."/>
            <person name="Gargeya S."/>
            <person name="Fitzgerald M."/>
            <person name="Haas B."/>
            <person name="Abouelleil A."/>
            <person name="Alvarado L."/>
            <person name="Arachchi H.M."/>
            <person name="Berlin A."/>
            <person name="Chapman S.B."/>
            <person name="Gearin G."/>
            <person name="Goldberg J."/>
            <person name="Griggs A."/>
            <person name="Gujja S."/>
            <person name="Hansen M."/>
            <person name="Heiman D."/>
            <person name="Howarth C."/>
            <person name="Larimer J."/>
            <person name="Lui A."/>
            <person name="MacDonald P.J.P."/>
            <person name="McCowen C."/>
            <person name="Montmayeur A."/>
            <person name="Murphy C."/>
            <person name="Neiman D."/>
            <person name="Pearson M."/>
            <person name="Priest M."/>
            <person name="Roberts A."/>
            <person name="Saif S."/>
            <person name="Shea T."/>
            <person name="Sisk P."/>
            <person name="Stolte C."/>
            <person name="Sykes S."/>
            <person name="Wortman J."/>
            <person name="Nusbaum C."/>
            <person name="Birren B."/>
        </authorList>
    </citation>
    <scope>NUCLEOTIDE SEQUENCE [LARGE SCALE GENOMIC DNA]</scope>
    <source>
        <strain evidence="12 13">ATCC 38327</strain>
    </source>
</reference>
<dbReference type="STRING" id="578462.A0A0L0T7W9"/>
<dbReference type="OrthoDB" id="242910at2759"/>
<evidence type="ECO:0000259" key="11">
    <source>
        <dbReference type="PROSITE" id="PS50011"/>
    </source>
</evidence>
<dbReference type="GO" id="GO:0034271">
    <property type="term" value="C:phosphatidylinositol 3-kinase complex, class III, type I"/>
    <property type="evidence" value="ECO:0007669"/>
    <property type="project" value="TreeGrafter"/>
</dbReference>
<evidence type="ECO:0000256" key="1">
    <source>
        <dbReference type="ARBA" id="ARBA00012513"/>
    </source>
</evidence>
<dbReference type="GO" id="GO:0016236">
    <property type="term" value="P:macroautophagy"/>
    <property type="evidence" value="ECO:0007669"/>
    <property type="project" value="InterPro"/>
</dbReference>
<name>A0A0L0T7W9_ALLM3</name>
<dbReference type="EMBL" id="GG745368">
    <property type="protein sequence ID" value="KNE70903.1"/>
    <property type="molecule type" value="Genomic_DNA"/>
</dbReference>
<dbReference type="Gene3D" id="1.10.510.10">
    <property type="entry name" value="Transferase(Phosphotransferase) domain 1"/>
    <property type="match status" value="1"/>
</dbReference>
<dbReference type="Gene3D" id="1.25.10.10">
    <property type="entry name" value="Leucine-rich Repeat Variant"/>
    <property type="match status" value="2"/>
</dbReference>
<dbReference type="SUPFAM" id="SSF50978">
    <property type="entry name" value="WD40 repeat-like"/>
    <property type="match status" value="1"/>
</dbReference>
<keyword evidence="3 9" id="KW-0853">WD repeat</keyword>
<dbReference type="InterPro" id="IPR015943">
    <property type="entry name" value="WD40/YVTN_repeat-like_dom_sf"/>
</dbReference>
<accession>A0A0L0T7W9</accession>
<evidence type="ECO:0000256" key="4">
    <source>
        <dbReference type="ARBA" id="ARBA00022679"/>
    </source>
</evidence>
<dbReference type="PROSITE" id="PS50082">
    <property type="entry name" value="WD_REPEATS_2"/>
    <property type="match status" value="1"/>
</dbReference>
<evidence type="ECO:0000256" key="8">
    <source>
        <dbReference type="ARBA" id="ARBA00022840"/>
    </source>
</evidence>
<dbReference type="InterPro" id="IPR036322">
    <property type="entry name" value="WD40_repeat_dom_sf"/>
</dbReference>
<evidence type="ECO:0000313" key="12">
    <source>
        <dbReference type="EMBL" id="KNE70903.1"/>
    </source>
</evidence>
<dbReference type="eggNOG" id="KOG1240">
    <property type="taxonomic scope" value="Eukaryota"/>
</dbReference>
<dbReference type="PROSITE" id="PS50011">
    <property type="entry name" value="PROTEIN_KINASE_DOM"/>
    <property type="match status" value="1"/>
</dbReference>
<dbReference type="InterPro" id="IPR055231">
    <property type="entry name" value="2AA_helical"/>
</dbReference>
<dbReference type="InterPro" id="IPR045162">
    <property type="entry name" value="Vps15-like"/>
</dbReference>
<evidence type="ECO:0000256" key="5">
    <source>
        <dbReference type="ARBA" id="ARBA00022737"/>
    </source>
</evidence>
<dbReference type="SUPFAM" id="SSF48371">
    <property type="entry name" value="ARM repeat"/>
    <property type="match status" value="1"/>
</dbReference>
<dbReference type="GO" id="GO:0034272">
    <property type="term" value="C:phosphatidylinositol 3-kinase complex, class III, type II"/>
    <property type="evidence" value="ECO:0007669"/>
    <property type="project" value="TreeGrafter"/>
</dbReference>
<dbReference type="SMART" id="SM00220">
    <property type="entry name" value="S_TKc"/>
    <property type="match status" value="1"/>
</dbReference>
<dbReference type="PROSITE" id="PS00108">
    <property type="entry name" value="PROTEIN_KINASE_ST"/>
    <property type="match status" value="1"/>
</dbReference>
<dbReference type="InterPro" id="IPR000719">
    <property type="entry name" value="Prot_kinase_dom"/>
</dbReference>
<dbReference type="PANTHER" id="PTHR17583">
    <property type="entry name" value="PHOSPHOINOSITIDE 3-KINASE REGULATORY SUBUNIT 4"/>
    <property type="match status" value="1"/>
</dbReference>
<dbReference type="GO" id="GO:0004674">
    <property type="term" value="F:protein serine/threonine kinase activity"/>
    <property type="evidence" value="ECO:0007669"/>
    <property type="project" value="UniProtKB-KW"/>
</dbReference>
<dbReference type="SMART" id="SM00320">
    <property type="entry name" value="WD40"/>
    <property type="match status" value="4"/>
</dbReference>
<evidence type="ECO:0000256" key="10">
    <source>
        <dbReference type="SAM" id="MobiDB-lite"/>
    </source>
</evidence>
<dbReference type="SUPFAM" id="SSF56112">
    <property type="entry name" value="Protein kinase-like (PK-like)"/>
    <property type="match status" value="1"/>
</dbReference>
<feature type="repeat" description="WD" evidence="9">
    <location>
        <begin position="794"/>
        <end position="827"/>
    </location>
</feature>
<keyword evidence="4" id="KW-0808">Transferase</keyword>
<dbReference type="PROSITE" id="PS50294">
    <property type="entry name" value="WD_REPEATS_REGION"/>
    <property type="match status" value="1"/>
</dbReference>
<dbReference type="GO" id="GO:0071561">
    <property type="term" value="C:nucleus-vacuole junction"/>
    <property type="evidence" value="ECO:0007669"/>
    <property type="project" value="TreeGrafter"/>
</dbReference>
<evidence type="ECO:0000256" key="7">
    <source>
        <dbReference type="ARBA" id="ARBA00022777"/>
    </source>
</evidence>
<organism evidence="12 13">
    <name type="scientific">Allomyces macrogynus (strain ATCC 38327)</name>
    <name type="common">Allomyces javanicus var. macrogynus</name>
    <dbReference type="NCBI Taxonomy" id="578462"/>
    <lineage>
        <taxon>Eukaryota</taxon>
        <taxon>Fungi</taxon>
        <taxon>Fungi incertae sedis</taxon>
        <taxon>Blastocladiomycota</taxon>
        <taxon>Blastocladiomycetes</taxon>
        <taxon>Blastocladiales</taxon>
        <taxon>Blastocladiaceae</taxon>
        <taxon>Allomyces</taxon>
    </lineage>
</organism>